<comment type="caution">
    <text evidence="5">The sequence shown here is derived from an EMBL/GenBank/DDBJ whole genome shotgun (WGS) entry which is preliminary data.</text>
</comment>
<dbReference type="NCBIfam" id="NF003720">
    <property type="entry name" value="PRK05329.1-3"/>
    <property type="match status" value="1"/>
</dbReference>
<dbReference type="Gene3D" id="3.50.50.60">
    <property type="entry name" value="FAD/NAD(P)-binding domain"/>
    <property type="match status" value="1"/>
</dbReference>
<keyword evidence="3 5" id="KW-0560">Oxidoreductase</keyword>
<keyword evidence="6" id="KW-1185">Reference proteome</keyword>
<dbReference type="NCBIfam" id="NF003719">
    <property type="entry name" value="PRK05329.1-2"/>
    <property type="match status" value="1"/>
</dbReference>
<dbReference type="Proteomes" id="UP000005580">
    <property type="component" value="Unassembled WGS sequence"/>
</dbReference>
<dbReference type="NCBIfam" id="TIGR03378">
    <property type="entry name" value="glycerol3P_GlpB"/>
    <property type="match status" value="1"/>
</dbReference>
<gene>
    <name evidence="5" type="primary">glpB</name>
    <name evidence="5" type="ORF">HMPREF0663_10698</name>
</gene>
<evidence type="ECO:0000256" key="3">
    <source>
        <dbReference type="ARBA" id="ARBA00023002"/>
    </source>
</evidence>
<dbReference type="eggNOG" id="COG3075">
    <property type="taxonomic scope" value="Bacteria"/>
</dbReference>
<reference evidence="5" key="1">
    <citation type="submission" date="2011-01" db="EMBL/GenBank/DDBJ databases">
        <authorList>
            <person name="Muzny D."/>
            <person name="Qin X."/>
            <person name="Buhay C."/>
            <person name="Dugan-Rocha S."/>
            <person name="Ding Y."/>
            <person name="Chen G."/>
            <person name="Hawes A."/>
            <person name="Holder M."/>
            <person name="Jhangiani S."/>
            <person name="Johnson A."/>
            <person name="Khan Z."/>
            <person name="Li Z."/>
            <person name="Liu W."/>
            <person name="Liu X."/>
            <person name="Perez L."/>
            <person name="Shen H."/>
            <person name="Wang Q."/>
            <person name="Watt J."/>
            <person name="Xi L."/>
            <person name="Xin Y."/>
            <person name="Zhou J."/>
            <person name="Deng J."/>
            <person name="Jiang H."/>
            <person name="Liu Y."/>
            <person name="Qu J."/>
            <person name="Song X.-Z."/>
            <person name="Zhang L."/>
            <person name="Villasana D."/>
            <person name="Johnson A."/>
            <person name="Liu J."/>
            <person name="Liyanage D."/>
            <person name="Lorensuhewa L."/>
            <person name="Robinson T."/>
            <person name="Song A."/>
            <person name="Song B.-B."/>
            <person name="Dinh H."/>
            <person name="Thornton R."/>
            <person name="Coyle M."/>
            <person name="Francisco L."/>
            <person name="Jackson L."/>
            <person name="Javaid M."/>
            <person name="Korchina V."/>
            <person name="Kovar C."/>
            <person name="Mata R."/>
            <person name="Mathew T."/>
            <person name="Ngo R."/>
            <person name="Nguyen L."/>
            <person name="Nguyen N."/>
            <person name="Okwuonu G."/>
            <person name="Ongeri F."/>
            <person name="Pham C."/>
            <person name="Simmons D."/>
            <person name="Wilczek-Boney K."/>
            <person name="Hale W."/>
            <person name="Jakkamsetti A."/>
            <person name="Pham P."/>
            <person name="Ruth R."/>
            <person name="San Lucas F."/>
            <person name="Warren J."/>
            <person name="Zhang J."/>
            <person name="Zhao Z."/>
            <person name="Zhou C."/>
            <person name="Zhu D."/>
            <person name="Lee S."/>
            <person name="Bess C."/>
            <person name="Blankenburg K."/>
            <person name="Forbes L."/>
            <person name="Fu Q."/>
            <person name="Gubbala S."/>
            <person name="Hirani K."/>
            <person name="Jayaseelan J.C."/>
            <person name="Lara F."/>
            <person name="Munidasa M."/>
            <person name="Palculict T."/>
            <person name="Patil S."/>
            <person name="Pu L.-L."/>
            <person name="Saada N."/>
            <person name="Tang L."/>
            <person name="Weissenberger G."/>
            <person name="Zhu Y."/>
            <person name="Hemphill L."/>
            <person name="Shang Y."/>
            <person name="Youmans B."/>
            <person name="Ayvaz T."/>
            <person name="Ross M."/>
            <person name="Santibanez J."/>
            <person name="Aqrawi P."/>
            <person name="Gross S."/>
            <person name="Joshi V."/>
            <person name="Fowler G."/>
            <person name="Nazareth L."/>
            <person name="Reid J."/>
            <person name="Worley K."/>
            <person name="Petrosino J."/>
            <person name="Highlander S."/>
            <person name="Gibbs R."/>
        </authorList>
    </citation>
    <scope>NUCLEOTIDE SEQUENCE [LARGE SCALE GENOMIC DNA]</scope>
    <source>
        <strain evidence="5">ATCC 33269</strain>
    </source>
</reference>
<feature type="domain" description="FAD-dependent oxidoreductase 2 FAD-binding" evidence="4">
    <location>
        <begin position="4"/>
        <end position="392"/>
    </location>
</feature>
<dbReference type="Pfam" id="PF00890">
    <property type="entry name" value="FAD_binding_2"/>
    <property type="match status" value="1"/>
</dbReference>
<dbReference type="AlphaFoldDB" id="E7RLG4"/>
<evidence type="ECO:0000313" key="5">
    <source>
        <dbReference type="EMBL" id="EFZ38329.1"/>
    </source>
</evidence>
<dbReference type="InterPro" id="IPR003953">
    <property type="entry name" value="FAD-dep_OxRdtase_2_FAD-bd"/>
</dbReference>
<sequence>MRFDVIIIGGGLSGLTAGIALSKAGKKVVIISAGQNSLHFHSGSFDLLGYTPNGEIVDKPLDGMQTLGVNHPYVKIGIDNIPLLADKAQELLTEAGVKVIGNTEQNHYRLTPVGVMKPTWLTAEELVVSETYNRLPWKKVDIVNIKGFLDFPTVFLAASLNKYATECEIKTISTKVTDNARRSPTEMRATNIAKLVSNDEDIETIAQQLNLIETDSELFILPAVLGFNNREAIEKLHLLAKKPFKMVATLPPSVSGVRATILLKKLFNRYGGTYLLGNTVVSGSIKNNKIVSIQTEKMQDEDLEAEYFILSSGSFLSHGLSSNYRRIYEPVFDLDVDATLYRADWSKEYIFDSQPYMEFGVKTDAQFHAMKGGKTIDNLYATGSVLSGHNNLKLADGTGVSLLTALKVAENILK</sequence>
<name>E7RLG4_9BACT</name>
<dbReference type="PIRSF" id="PIRSF000141">
    <property type="entry name" value="Anaerobic_G3P_dh"/>
    <property type="match status" value="1"/>
</dbReference>
<protein>
    <submittedName>
        <fullName evidence="5">Glycerol-3-phosphate dehydrogenase, anaerobic, B subunit</fullName>
        <ecNumber evidence="5">1.1.5.3</ecNumber>
    </submittedName>
</protein>
<organism evidence="5 6">
    <name type="scientific">Hoylesella oralis ATCC 33269</name>
    <dbReference type="NCBI Taxonomy" id="873533"/>
    <lineage>
        <taxon>Bacteria</taxon>
        <taxon>Pseudomonadati</taxon>
        <taxon>Bacteroidota</taxon>
        <taxon>Bacteroidia</taxon>
        <taxon>Bacteroidales</taxon>
        <taxon>Prevotellaceae</taxon>
        <taxon>Hoylesella</taxon>
    </lineage>
</organism>
<proteinExistence type="predicted"/>
<dbReference type="HOGENOM" id="CLU_047793_0_0_10"/>
<dbReference type="EC" id="1.1.5.3" evidence="5"/>
<dbReference type="InterPro" id="IPR036188">
    <property type="entry name" value="FAD/NAD-bd_sf"/>
</dbReference>
<keyword evidence="1" id="KW-0285">Flavoprotein</keyword>
<evidence type="ECO:0000256" key="1">
    <source>
        <dbReference type="ARBA" id="ARBA00022630"/>
    </source>
</evidence>
<keyword evidence="2" id="KW-0288">FMN</keyword>
<dbReference type="RefSeq" id="WP_004369416.1">
    <property type="nucleotide sequence ID" value="NZ_GL833119.1"/>
</dbReference>
<evidence type="ECO:0000259" key="4">
    <source>
        <dbReference type="Pfam" id="PF00890"/>
    </source>
</evidence>
<dbReference type="GO" id="GO:0004368">
    <property type="term" value="F:glycerol-3-phosphate dehydrogenase (quinone) activity"/>
    <property type="evidence" value="ECO:0007669"/>
    <property type="project" value="UniProtKB-EC"/>
</dbReference>
<evidence type="ECO:0000256" key="2">
    <source>
        <dbReference type="ARBA" id="ARBA00022643"/>
    </source>
</evidence>
<accession>E7RLG4</accession>
<dbReference type="EMBL" id="AEPE02000002">
    <property type="protein sequence ID" value="EFZ38329.1"/>
    <property type="molecule type" value="Genomic_DNA"/>
</dbReference>
<dbReference type="STRING" id="28134.SAMN05444288_0176"/>
<dbReference type="GO" id="GO:0009331">
    <property type="term" value="C:glycerol-3-phosphate dehydrogenase (FAD) complex"/>
    <property type="evidence" value="ECO:0007669"/>
    <property type="project" value="InterPro"/>
</dbReference>
<dbReference type="InterPro" id="IPR009158">
    <property type="entry name" value="G3P_DH_GlpB_su"/>
</dbReference>
<dbReference type="SUPFAM" id="SSF51905">
    <property type="entry name" value="FAD/NAD(P)-binding domain"/>
    <property type="match status" value="1"/>
</dbReference>
<evidence type="ECO:0000313" key="6">
    <source>
        <dbReference type="Proteomes" id="UP000005580"/>
    </source>
</evidence>